<dbReference type="Pfam" id="PF13000">
    <property type="entry name" value="Acatn"/>
    <property type="match status" value="2"/>
</dbReference>
<evidence type="ECO:0000256" key="6">
    <source>
        <dbReference type="SAM" id="Phobius"/>
    </source>
</evidence>
<dbReference type="GO" id="GO:0016020">
    <property type="term" value="C:membrane"/>
    <property type="evidence" value="ECO:0007669"/>
    <property type="project" value="UniProtKB-SubCell"/>
</dbReference>
<evidence type="ECO:0000256" key="3">
    <source>
        <dbReference type="ARBA" id="ARBA00022989"/>
    </source>
</evidence>
<dbReference type="GO" id="GO:0008521">
    <property type="term" value="F:acetyl-CoA transmembrane transporter activity"/>
    <property type="evidence" value="ECO:0007669"/>
    <property type="project" value="InterPro"/>
</dbReference>
<evidence type="ECO:0000313" key="8">
    <source>
        <dbReference type="Proteomes" id="UP000799766"/>
    </source>
</evidence>
<feature type="transmembrane region" description="Helical" evidence="6">
    <location>
        <begin position="169"/>
        <end position="187"/>
    </location>
</feature>
<dbReference type="SUPFAM" id="SSF103473">
    <property type="entry name" value="MFS general substrate transporter"/>
    <property type="match status" value="1"/>
</dbReference>
<keyword evidence="3 6" id="KW-1133">Transmembrane helix</keyword>
<gene>
    <name evidence="7" type="ORF">BDY21DRAFT_287330</name>
</gene>
<dbReference type="FunFam" id="1.20.1250.20:FF:000289">
    <property type="entry name" value="Acetyl-coenzyme A transporter 1"/>
    <property type="match status" value="1"/>
</dbReference>
<protein>
    <submittedName>
        <fullName evidence="7">Major facilitator superfamily protein</fullName>
    </submittedName>
</protein>
<comment type="subcellular location">
    <subcellularLocation>
        <location evidence="1">Membrane</location>
        <topology evidence="1">Multi-pass membrane protein</topology>
    </subcellularLocation>
</comment>
<dbReference type="AlphaFoldDB" id="A0A6A6NYR7"/>
<feature type="transmembrane region" description="Helical" evidence="6">
    <location>
        <begin position="429"/>
        <end position="449"/>
    </location>
</feature>
<dbReference type="EMBL" id="MU001682">
    <property type="protein sequence ID" value="KAF2456809.1"/>
    <property type="molecule type" value="Genomic_DNA"/>
</dbReference>
<evidence type="ECO:0000256" key="2">
    <source>
        <dbReference type="ARBA" id="ARBA00022692"/>
    </source>
</evidence>
<evidence type="ECO:0000256" key="4">
    <source>
        <dbReference type="ARBA" id="ARBA00023136"/>
    </source>
</evidence>
<feature type="transmembrane region" description="Helical" evidence="6">
    <location>
        <begin position="361"/>
        <end position="384"/>
    </location>
</feature>
<keyword evidence="4 6" id="KW-0472">Membrane</keyword>
<organism evidence="7 8">
    <name type="scientific">Lineolata rhizophorae</name>
    <dbReference type="NCBI Taxonomy" id="578093"/>
    <lineage>
        <taxon>Eukaryota</taxon>
        <taxon>Fungi</taxon>
        <taxon>Dikarya</taxon>
        <taxon>Ascomycota</taxon>
        <taxon>Pezizomycotina</taxon>
        <taxon>Dothideomycetes</taxon>
        <taxon>Dothideomycetes incertae sedis</taxon>
        <taxon>Lineolatales</taxon>
        <taxon>Lineolataceae</taxon>
        <taxon>Lineolata</taxon>
    </lineage>
</organism>
<dbReference type="Proteomes" id="UP000799766">
    <property type="component" value="Unassembled WGS sequence"/>
</dbReference>
<feature type="region of interest" description="Disordered" evidence="5">
    <location>
        <begin position="1"/>
        <end position="20"/>
    </location>
</feature>
<dbReference type="InterPro" id="IPR024371">
    <property type="entry name" value="AcetylCoA_trans_1-like"/>
</dbReference>
<feature type="compositionally biased region" description="Basic residues" evidence="5">
    <location>
        <begin position="1"/>
        <end position="10"/>
    </location>
</feature>
<keyword evidence="2 6" id="KW-0812">Transmembrane</keyword>
<dbReference type="PANTHER" id="PTHR12778:SF9">
    <property type="entry name" value="ACETYL-COENZYME A TRANSPORTER 1"/>
    <property type="match status" value="1"/>
</dbReference>
<feature type="transmembrane region" description="Helical" evidence="6">
    <location>
        <begin position="504"/>
        <end position="524"/>
    </location>
</feature>
<dbReference type="GO" id="GO:0035348">
    <property type="term" value="P:acetyl-CoA transmembrane transport"/>
    <property type="evidence" value="ECO:0007669"/>
    <property type="project" value="InterPro"/>
</dbReference>
<proteinExistence type="predicted"/>
<accession>A0A6A6NYR7</accession>
<feature type="transmembrane region" description="Helical" evidence="6">
    <location>
        <begin position="242"/>
        <end position="267"/>
    </location>
</feature>
<feature type="transmembrane region" description="Helical" evidence="6">
    <location>
        <begin position="131"/>
        <end position="149"/>
    </location>
</feature>
<name>A0A6A6NYR7_9PEZI</name>
<keyword evidence="8" id="KW-1185">Reference proteome</keyword>
<evidence type="ECO:0000256" key="1">
    <source>
        <dbReference type="ARBA" id="ARBA00004141"/>
    </source>
</evidence>
<evidence type="ECO:0000256" key="5">
    <source>
        <dbReference type="SAM" id="MobiDB-lite"/>
    </source>
</evidence>
<dbReference type="InterPro" id="IPR004752">
    <property type="entry name" value="AmpG_permease/AT-1"/>
</dbReference>
<feature type="transmembrane region" description="Helical" evidence="6">
    <location>
        <begin position="199"/>
        <end position="222"/>
    </location>
</feature>
<dbReference type="OrthoDB" id="6415790at2759"/>
<sequence length="543" mass="60214">MNLETHRRKHASLDSISSSADQATELMSRDSFSLNDPLPNAMTHDPDASSKGFRELPKKDQRNFLVLVLLYFLQGIPMGLASGSVPFLLKSYLSYGQIGVFSLASYPYSLKLLWSPIVDAVWNPKLGRRKSWIIPIQTLSGFGMIWLGGQVEQMMKDAGANGGAGVWGFTWWWFFLVFMCATQDIAVDGWALTLLSSENLAYASTAQTVGLTAGQFLSYTVFLAFNSPDFANRWFRTEPKDYGIMTLGGYLTFWGWAYLVVTVGLAVMKREERTKNTDGIWDVYKVMGGILKLKNIQTFIIIHLIAKIGFQANDAVTSLKLLDKGFSQEDLALTVLIDFPFELGLGYYGGKWSSQYPPMQLWSWAFVARLVAAMFAQAVVMMFPKEGVTTWYLLTVICEHVFSVSAGTIMFVAISAFHAKIADPVIGGTYMTLLATVSNLGGTFPKFFILKFVDMFTQATCVPPTSPPADLKGDLVTEPFSCVIEADKHRCKEGDGTCDIAVDGYYIVNVLCIIIGILTFWGFIKPAAQKLQALPLKAWRLAS</sequence>
<dbReference type="InterPro" id="IPR036259">
    <property type="entry name" value="MFS_trans_sf"/>
</dbReference>
<feature type="transmembrane region" description="Helical" evidence="6">
    <location>
        <begin position="64"/>
        <end position="86"/>
    </location>
</feature>
<feature type="transmembrane region" description="Helical" evidence="6">
    <location>
        <begin position="390"/>
        <end position="417"/>
    </location>
</feature>
<evidence type="ECO:0000313" key="7">
    <source>
        <dbReference type="EMBL" id="KAF2456809.1"/>
    </source>
</evidence>
<reference evidence="7" key="1">
    <citation type="journal article" date="2020" name="Stud. Mycol.">
        <title>101 Dothideomycetes genomes: a test case for predicting lifestyles and emergence of pathogens.</title>
        <authorList>
            <person name="Haridas S."/>
            <person name="Albert R."/>
            <person name="Binder M."/>
            <person name="Bloem J."/>
            <person name="Labutti K."/>
            <person name="Salamov A."/>
            <person name="Andreopoulos B."/>
            <person name="Baker S."/>
            <person name="Barry K."/>
            <person name="Bills G."/>
            <person name="Bluhm B."/>
            <person name="Cannon C."/>
            <person name="Castanera R."/>
            <person name="Culley D."/>
            <person name="Daum C."/>
            <person name="Ezra D."/>
            <person name="Gonzalez J."/>
            <person name="Henrissat B."/>
            <person name="Kuo A."/>
            <person name="Liang C."/>
            <person name="Lipzen A."/>
            <person name="Lutzoni F."/>
            <person name="Magnuson J."/>
            <person name="Mondo S."/>
            <person name="Nolan M."/>
            <person name="Ohm R."/>
            <person name="Pangilinan J."/>
            <person name="Park H.-J."/>
            <person name="Ramirez L."/>
            <person name="Alfaro M."/>
            <person name="Sun H."/>
            <person name="Tritt A."/>
            <person name="Yoshinaga Y."/>
            <person name="Zwiers L.-H."/>
            <person name="Turgeon B."/>
            <person name="Goodwin S."/>
            <person name="Spatafora J."/>
            <person name="Crous P."/>
            <person name="Grigoriev I."/>
        </authorList>
    </citation>
    <scope>NUCLEOTIDE SEQUENCE</scope>
    <source>
        <strain evidence="7">ATCC 16933</strain>
    </source>
</reference>
<dbReference type="PANTHER" id="PTHR12778">
    <property type="entry name" value="SOLUTE CARRIER FAMILY 33 ACETYL-COA TRANSPORTER -RELATED"/>
    <property type="match status" value="1"/>
</dbReference>